<evidence type="ECO:0000256" key="3">
    <source>
        <dbReference type="ARBA" id="ARBA00022448"/>
    </source>
</evidence>
<reference evidence="10 11" key="1">
    <citation type="submission" date="2019-12" db="EMBL/GenBank/DDBJ databases">
        <title>Sequence classification of anaerobic respiratory reductive dehalogenases: First we see many, then we see few.</title>
        <authorList>
            <person name="Molenda O."/>
            <person name="Puentes Jacome L.A."/>
            <person name="Cao X."/>
            <person name="Nesbo C.L."/>
            <person name="Tang S."/>
            <person name="Morson N."/>
            <person name="Patron J."/>
            <person name="Lomheim L."/>
            <person name="Wishart D.S."/>
            <person name="Edwards E.A."/>
        </authorList>
    </citation>
    <scope>NUCLEOTIDE SEQUENCE [LARGE SCALE GENOMIC DNA]</scope>
    <source>
        <strain evidence="10 11">12DCA</strain>
    </source>
</reference>
<feature type="transmembrane region" description="Helical" evidence="8">
    <location>
        <begin position="101"/>
        <end position="127"/>
    </location>
</feature>
<dbReference type="InterPro" id="IPR000515">
    <property type="entry name" value="MetI-like"/>
</dbReference>
<feature type="domain" description="ABC transmembrane type-1" evidence="9">
    <location>
        <begin position="64"/>
        <end position="266"/>
    </location>
</feature>
<evidence type="ECO:0000256" key="4">
    <source>
        <dbReference type="ARBA" id="ARBA00022475"/>
    </source>
</evidence>
<dbReference type="CDD" id="cd06261">
    <property type="entry name" value="TM_PBP2"/>
    <property type="match status" value="1"/>
</dbReference>
<keyword evidence="3" id="KW-0813">Transport</keyword>
<dbReference type="InterPro" id="IPR035906">
    <property type="entry name" value="MetI-like_sf"/>
</dbReference>
<dbReference type="PROSITE" id="PS50928">
    <property type="entry name" value="ABC_TM1"/>
    <property type="match status" value="1"/>
</dbReference>
<keyword evidence="6 8" id="KW-1133">Transmembrane helix</keyword>
<keyword evidence="5 8" id="KW-0812">Transmembrane</keyword>
<evidence type="ECO:0000259" key="9">
    <source>
        <dbReference type="PROSITE" id="PS50928"/>
    </source>
</evidence>
<dbReference type="Proteomes" id="UP000430508">
    <property type="component" value="Chromosome"/>
</dbReference>
<keyword evidence="4 8" id="KW-1003">Cell membrane</keyword>
<evidence type="ECO:0000313" key="10">
    <source>
        <dbReference type="EMBL" id="QHA01649.1"/>
    </source>
</evidence>
<dbReference type="EMBL" id="CP046996">
    <property type="protein sequence ID" value="QHA01649.1"/>
    <property type="molecule type" value="Genomic_DNA"/>
</dbReference>
<evidence type="ECO:0000256" key="6">
    <source>
        <dbReference type="ARBA" id="ARBA00022989"/>
    </source>
</evidence>
<keyword evidence="7 8" id="KW-0472">Membrane</keyword>
<feature type="transmembrane region" description="Helical" evidence="8">
    <location>
        <begin position="183"/>
        <end position="204"/>
    </location>
</feature>
<dbReference type="GO" id="GO:0005886">
    <property type="term" value="C:plasma membrane"/>
    <property type="evidence" value="ECO:0007669"/>
    <property type="project" value="UniProtKB-SubCell"/>
</dbReference>
<accession>A0A857DMP1</accession>
<dbReference type="RefSeq" id="WP_158208608.1">
    <property type="nucleotide sequence ID" value="NZ_CP046996.1"/>
</dbReference>
<name>A0A857DMP1_9FIRM</name>
<evidence type="ECO:0000313" key="11">
    <source>
        <dbReference type="Proteomes" id="UP000430508"/>
    </source>
</evidence>
<evidence type="ECO:0000256" key="5">
    <source>
        <dbReference type="ARBA" id="ARBA00022692"/>
    </source>
</evidence>
<evidence type="ECO:0000256" key="7">
    <source>
        <dbReference type="ARBA" id="ARBA00023136"/>
    </source>
</evidence>
<evidence type="ECO:0000256" key="8">
    <source>
        <dbReference type="RuleBase" id="RU363043"/>
    </source>
</evidence>
<feature type="transmembrane region" description="Helical" evidence="8">
    <location>
        <begin position="248"/>
        <end position="266"/>
    </location>
</feature>
<sequence>MKAAARLEEKIAKLLLWLFAICTLLVLFSIIAHILINGISGLSWDFITQEPKRMGKEGGIFSIIIGTIYLTVAGIVLATPIGVGAAIYLTEYVKKGRLVQIIRFATEALAAVPSIIFGLFGFVLFVITLKMGWSILSGALTLAFMVLPTIIRAAEEGIKTVPDSYREGSLALGATKWYTIRKVVLPSALPGIATGVILGIGRAIGETAAVILTAGSSLGLPTSILEPTRTLSVHLYILASEGISTKNAYASATVLIIVIVIINFLANSLMGKLAGRNSQSH</sequence>
<feature type="transmembrane region" description="Helical" evidence="8">
    <location>
        <begin position="60"/>
        <end position="89"/>
    </location>
</feature>
<feature type="transmembrane region" description="Helical" evidence="8">
    <location>
        <begin position="12"/>
        <end position="36"/>
    </location>
</feature>
<feature type="transmembrane region" description="Helical" evidence="8">
    <location>
        <begin position="133"/>
        <end position="151"/>
    </location>
</feature>
<gene>
    <name evidence="10" type="primary">pstA</name>
    <name evidence="10" type="ORF">GQ588_13865</name>
</gene>
<dbReference type="NCBIfam" id="TIGR00974">
    <property type="entry name" value="3a0107s02c"/>
    <property type="match status" value="1"/>
</dbReference>
<dbReference type="Pfam" id="PF00528">
    <property type="entry name" value="BPD_transp_1"/>
    <property type="match status" value="1"/>
</dbReference>
<evidence type="ECO:0000256" key="2">
    <source>
        <dbReference type="ARBA" id="ARBA00007069"/>
    </source>
</evidence>
<dbReference type="AlphaFoldDB" id="A0A857DMP1"/>
<evidence type="ECO:0000256" key="1">
    <source>
        <dbReference type="ARBA" id="ARBA00004651"/>
    </source>
</evidence>
<proteinExistence type="inferred from homology"/>
<organism evidence="10 11">
    <name type="scientific">Dehalobacter restrictus</name>
    <dbReference type="NCBI Taxonomy" id="55583"/>
    <lineage>
        <taxon>Bacteria</taxon>
        <taxon>Bacillati</taxon>
        <taxon>Bacillota</taxon>
        <taxon>Clostridia</taxon>
        <taxon>Eubacteriales</taxon>
        <taxon>Desulfitobacteriaceae</taxon>
        <taxon>Dehalobacter</taxon>
    </lineage>
</organism>
<comment type="similarity">
    <text evidence="2 8">Belongs to the binding-protein-dependent transport system permease family. CysTW subfamily.</text>
</comment>
<dbReference type="GO" id="GO:0035435">
    <property type="term" value="P:phosphate ion transmembrane transport"/>
    <property type="evidence" value="ECO:0007669"/>
    <property type="project" value="InterPro"/>
</dbReference>
<protein>
    <recommendedName>
        <fullName evidence="8">Phosphate transport system permease protein PstA</fullName>
    </recommendedName>
</protein>
<dbReference type="Gene3D" id="1.10.3720.10">
    <property type="entry name" value="MetI-like"/>
    <property type="match status" value="1"/>
</dbReference>
<dbReference type="PANTHER" id="PTHR43470:SF3">
    <property type="entry name" value="PHOSPHATE TRANSPORT SYSTEM PERMEASE PROTEIN PSTA-RELATED"/>
    <property type="match status" value="1"/>
</dbReference>
<dbReference type="PANTHER" id="PTHR43470">
    <property type="entry name" value="PHOSPHATE TRANSPORT SYSTEM PERMEASE PROTEIN PSTA-RELATED"/>
    <property type="match status" value="1"/>
</dbReference>
<dbReference type="SUPFAM" id="SSF161098">
    <property type="entry name" value="MetI-like"/>
    <property type="match status" value="1"/>
</dbReference>
<dbReference type="InterPro" id="IPR005672">
    <property type="entry name" value="Phosphate_PstA"/>
</dbReference>
<comment type="subcellular location">
    <subcellularLocation>
        <location evidence="1 8">Cell membrane</location>
        <topology evidence="1 8">Multi-pass membrane protein</topology>
    </subcellularLocation>
</comment>
<dbReference type="GO" id="GO:0005315">
    <property type="term" value="F:phosphate transmembrane transporter activity"/>
    <property type="evidence" value="ECO:0007669"/>
    <property type="project" value="InterPro"/>
</dbReference>